<feature type="domain" description="Methyltransferase type 11" evidence="4">
    <location>
        <begin position="46"/>
        <end position="154"/>
    </location>
</feature>
<reference evidence="5" key="1">
    <citation type="submission" date="2022-12" db="EMBL/GenBank/DDBJ databases">
        <authorList>
            <person name="Brejova B."/>
        </authorList>
    </citation>
    <scope>NUCLEOTIDE SEQUENCE</scope>
</reference>
<dbReference type="InterPro" id="IPR013216">
    <property type="entry name" value="Methyltransf_11"/>
</dbReference>
<dbReference type="InterPro" id="IPR029063">
    <property type="entry name" value="SAM-dependent_MTases_sf"/>
</dbReference>
<protein>
    <recommendedName>
        <fullName evidence="4">Methyltransferase type 11 domain-containing protein</fullName>
    </recommendedName>
</protein>
<evidence type="ECO:0000259" key="4">
    <source>
        <dbReference type="Pfam" id="PF08241"/>
    </source>
</evidence>
<dbReference type="CDD" id="cd02440">
    <property type="entry name" value="AdoMet_MTases"/>
    <property type="match status" value="1"/>
</dbReference>
<evidence type="ECO:0000313" key="6">
    <source>
        <dbReference type="Proteomes" id="UP001152885"/>
    </source>
</evidence>
<dbReference type="OrthoDB" id="10027013at2759"/>
<evidence type="ECO:0000256" key="3">
    <source>
        <dbReference type="ARBA" id="ARBA00022679"/>
    </source>
</evidence>
<keyword evidence="2" id="KW-0489">Methyltransferase</keyword>
<dbReference type="SUPFAM" id="SSF53335">
    <property type="entry name" value="S-adenosyl-L-methionine-dependent methyltransferases"/>
    <property type="match status" value="1"/>
</dbReference>
<dbReference type="EMBL" id="CANTUO010000001">
    <property type="protein sequence ID" value="CAI5757024.1"/>
    <property type="molecule type" value="Genomic_DNA"/>
</dbReference>
<dbReference type="GO" id="GO:0032259">
    <property type="term" value="P:methylation"/>
    <property type="evidence" value="ECO:0007669"/>
    <property type="project" value="UniProtKB-KW"/>
</dbReference>
<dbReference type="Pfam" id="PF08241">
    <property type="entry name" value="Methyltransf_11"/>
    <property type="match status" value="1"/>
</dbReference>
<proteinExistence type="inferred from homology"/>
<dbReference type="AlphaFoldDB" id="A0A9W4X9C9"/>
<comment type="similarity">
    <text evidence="1">Belongs to the methyltransferase superfamily.</text>
</comment>
<gene>
    <name evidence="5" type="ORF">CANVERA_P1541</name>
</gene>
<keyword evidence="3" id="KW-0808">Transferase</keyword>
<dbReference type="InterPro" id="IPR051052">
    <property type="entry name" value="Diverse_substrate_MTase"/>
</dbReference>
<dbReference type="GO" id="GO:0008757">
    <property type="term" value="F:S-adenosylmethionine-dependent methyltransferase activity"/>
    <property type="evidence" value="ECO:0007669"/>
    <property type="project" value="InterPro"/>
</dbReference>
<organism evidence="5 6">
    <name type="scientific">Candida verbasci</name>
    <dbReference type="NCBI Taxonomy" id="1227364"/>
    <lineage>
        <taxon>Eukaryota</taxon>
        <taxon>Fungi</taxon>
        <taxon>Dikarya</taxon>
        <taxon>Ascomycota</taxon>
        <taxon>Saccharomycotina</taxon>
        <taxon>Pichiomycetes</taxon>
        <taxon>Debaryomycetaceae</taxon>
        <taxon>Candida/Lodderomyces clade</taxon>
        <taxon>Candida</taxon>
    </lineage>
</organism>
<accession>A0A9W4X9C9</accession>
<evidence type="ECO:0000256" key="1">
    <source>
        <dbReference type="ARBA" id="ARBA00008361"/>
    </source>
</evidence>
<dbReference type="PANTHER" id="PTHR44942:SF4">
    <property type="entry name" value="METHYLTRANSFERASE TYPE 11 DOMAIN-CONTAINING PROTEIN"/>
    <property type="match status" value="1"/>
</dbReference>
<comment type="caution">
    <text evidence="5">The sequence shown here is derived from an EMBL/GenBank/DDBJ whole genome shotgun (WGS) entry which is preliminary data.</text>
</comment>
<dbReference type="PANTHER" id="PTHR44942">
    <property type="entry name" value="METHYLTRANSF_11 DOMAIN-CONTAINING PROTEIN"/>
    <property type="match status" value="1"/>
</dbReference>
<name>A0A9W4X9C9_9ASCO</name>
<evidence type="ECO:0000256" key="2">
    <source>
        <dbReference type="ARBA" id="ARBA00022603"/>
    </source>
</evidence>
<dbReference type="Gene3D" id="3.40.50.150">
    <property type="entry name" value="Vaccinia Virus protein VP39"/>
    <property type="match status" value="1"/>
</dbReference>
<sequence length="315" mass="36124">MSTFSKTNFKTLNYNSFRPHYPPSFYKILSNYVIKNNGKLPIDQAVDLGCGTGVATYPLLNFVEKVIGLDLSASMIDTANSIKLERLKVLDISDSSRISFKAGSVEDFINSQDNDIQESSVNLIIAAQCIHWFQNYDLFFKNSAKLLKQGGTLAYFYYIDPRIVNFSGPGKDNRAEVLEKAYAVYDKYVYGDDYIGPYWEQPGRSILKDFCVETNKHIPRDLYEDVTIETFKASEDTYPNEDKDLDLKKTSLDIKGYLDYVGTYSGYHNYKETTGKTDLLENEFLNELLEVTGWDLEKTKIDLVWNTGYTFVRKK</sequence>
<dbReference type="Proteomes" id="UP001152885">
    <property type="component" value="Unassembled WGS sequence"/>
</dbReference>
<evidence type="ECO:0000313" key="5">
    <source>
        <dbReference type="EMBL" id="CAI5757024.1"/>
    </source>
</evidence>
<keyword evidence="6" id="KW-1185">Reference proteome</keyword>